<keyword evidence="1" id="KW-0812">Transmembrane</keyword>
<protein>
    <recommendedName>
        <fullName evidence="2">G domain-containing protein</fullName>
    </recommendedName>
</protein>
<proteinExistence type="predicted"/>
<comment type="caution">
    <text evidence="3">The sequence shown here is derived from an EMBL/GenBank/DDBJ whole genome shotgun (WGS) entry which is preliminary data.</text>
</comment>
<dbReference type="GO" id="GO:0005525">
    <property type="term" value="F:GTP binding"/>
    <property type="evidence" value="ECO:0007669"/>
    <property type="project" value="InterPro"/>
</dbReference>
<dbReference type="GO" id="GO:0019843">
    <property type="term" value="F:rRNA binding"/>
    <property type="evidence" value="ECO:0007669"/>
    <property type="project" value="TreeGrafter"/>
</dbReference>
<dbReference type="Gene3D" id="3.40.50.300">
    <property type="entry name" value="P-loop containing nucleotide triphosphate hydrolases"/>
    <property type="match status" value="1"/>
</dbReference>
<reference evidence="3" key="2">
    <citation type="submission" date="2020-09" db="EMBL/GenBank/DDBJ databases">
        <authorList>
            <person name="Sun Q."/>
            <person name="Zhou Y."/>
        </authorList>
    </citation>
    <scope>NUCLEOTIDE SEQUENCE</scope>
    <source>
        <strain evidence="3">CGMCC 1.16548</strain>
    </source>
</reference>
<dbReference type="PANTHER" id="PTHR42698:SF1">
    <property type="entry name" value="GTPASE ERA, MITOCHONDRIAL"/>
    <property type="match status" value="1"/>
</dbReference>
<dbReference type="Pfam" id="PF01926">
    <property type="entry name" value="MMR_HSR1"/>
    <property type="match status" value="1"/>
</dbReference>
<keyword evidence="1" id="KW-1133">Transmembrane helix</keyword>
<keyword evidence="4" id="KW-1185">Reference proteome</keyword>
<gene>
    <name evidence="3" type="ORF">GCM10011600_00680</name>
</gene>
<dbReference type="AlphaFoldDB" id="A0A8J3DSE3"/>
<evidence type="ECO:0000313" key="4">
    <source>
        <dbReference type="Proteomes" id="UP000617531"/>
    </source>
</evidence>
<sequence length="524" mass="55214">MTLDDRLAALRTLRAAGGERIPAPLAAEADALLERAGRRRELSPGSTVVGLFGATGSGKSSLVNALVGAEVARTHVRRPTTSAALAVTWDPEGAVDLLDWLEVRERVVRDEPIDPRARQLVLLDLPDFDSIEAGNRAIAERLAAQVDALVWVVDPQKYADDVVHAQFITPHARHSDVTLIVLNQTDLLAPADVPKVVASLKQIVDRDGIPKATVLPVSARTGHGMLALRKAIGDLAAARSARDARLAADVAALADRLESPGQARRLDPRAKAHLVEEVGVAAGADVVARAVAGSYRKRSAQATGWPVVSWIARLRADPLTRLGLGPARAGKDPAVHRTSLPPPNAAAKARVSIAVREFTDTAADGLTETWRSALRADAETALATLPDALDLAIARTRLPAGGSWWWVIFAILQWLVVVAGLVGAGWLLAAALLPRIGMPAPEIPVVEGWAVPTLLIVAAVLAGMLLGLLGAALGAVTAASRRRRARKRLMAEIEQVVAAKVVAPLEAGLTRARDFAAALKVAGN</sequence>
<evidence type="ECO:0000256" key="1">
    <source>
        <dbReference type="SAM" id="Phobius"/>
    </source>
</evidence>
<feature type="transmembrane region" description="Helical" evidence="1">
    <location>
        <begin position="404"/>
        <end position="429"/>
    </location>
</feature>
<dbReference type="InterPro" id="IPR005662">
    <property type="entry name" value="GTPase_Era-like"/>
</dbReference>
<dbReference type="GO" id="GO:0043024">
    <property type="term" value="F:ribosomal small subunit binding"/>
    <property type="evidence" value="ECO:0007669"/>
    <property type="project" value="TreeGrafter"/>
</dbReference>
<dbReference type="InterPro" id="IPR027417">
    <property type="entry name" value="P-loop_NTPase"/>
</dbReference>
<dbReference type="GO" id="GO:0005829">
    <property type="term" value="C:cytosol"/>
    <property type="evidence" value="ECO:0007669"/>
    <property type="project" value="TreeGrafter"/>
</dbReference>
<keyword evidence="1" id="KW-0472">Membrane</keyword>
<evidence type="ECO:0000259" key="2">
    <source>
        <dbReference type="Pfam" id="PF01926"/>
    </source>
</evidence>
<evidence type="ECO:0000313" key="3">
    <source>
        <dbReference type="EMBL" id="GHF04239.1"/>
    </source>
</evidence>
<dbReference type="SUPFAM" id="SSF52540">
    <property type="entry name" value="P-loop containing nucleoside triphosphate hydrolases"/>
    <property type="match status" value="1"/>
</dbReference>
<dbReference type="PANTHER" id="PTHR42698">
    <property type="entry name" value="GTPASE ERA"/>
    <property type="match status" value="1"/>
</dbReference>
<feature type="transmembrane region" description="Helical" evidence="1">
    <location>
        <begin position="449"/>
        <end position="479"/>
    </location>
</feature>
<organism evidence="3 4">
    <name type="scientific">Pseudolysinimonas yzui</name>
    <dbReference type="NCBI Taxonomy" id="2708254"/>
    <lineage>
        <taxon>Bacteria</taxon>
        <taxon>Bacillati</taxon>
        <taxon>Actinomycetota</taxon>
        <taxon>Actinomycetes</taxon>
        <taxon>Micrococcales</taxon>
        <taxon>Microbacteriaceae</taxon>
        <taxon>Pseudolysinimonas</taxon>
    </lineage>
</organism>
<dbReference type="GO" id="GO:0000028">
    <property type="term" value="P:ribosomal small subunit assembly"/>
    <property type="evidence" value="ECO:0007669"/>
    <property type="project" value="TreeGrafter"/>
</dbReference>
<reference evidence="3" key="1">
    <citation type="journal article" date="2014" name="Int. J. Syst. Evol. Microbiol.">
        <title>Complete genome sequence of Corynebacterium casei LMG S-19264T (=DSM 44701T), isolated from a smear-ripened cheese.</title>
        <authorList>
            <consortium name="US DOE Joint Genome Institute (JGI-PGF)"/>
            <person name="Walter F."/>
            <person name="Albersmeier A."/>
            <person name="Kalinowski J."/>
            <person name="Ruckert C."/>
        </authorList>
    </citation>
    <scope>NUCLEOTIDE SEQUENCE</scope>
    <source>
        <strain evidence="3">CGMCC 1.16548</strain>
    </source>
</reference>
<name>A0A8J3DSE3_9MICO</name>
<dbReference type="Proteomes" id="UP000617531">
    <property type="component" value="Unassembled WGS sequence"/>
</dbReference>
<dbReference type="InterPro" id="IPR006073">
    <property type="entry name" value="GTP-bd"/>
</dbReference>
<dbReference type="RefSeq" id="WP_191281410.1">
    <property type="nucleotide sequence ID" value="NZ_BNAI01000001.1"/>
</dbReference>
<dbReference type="EMBL" id="BNAI01000001">
    <property type="protein sequence ID" value="GHF04239.1"/>
    <property type="molecule type" value="Genomic_DNA"/>
</dbReference>
<accession>A0A8J3DSE3</accession>
<feature type="domain" description="G" evidence="2">
    <location>
        <begin position="49"/>
        <end position="167"/>
    </location>
</feature>